<name>A0AAN8ND16_9PEZI</name>
<evidence type="ECO:0000313" key="2">
    <source>
        <dbReference type="Proteomes" id="UP001307849"/>
    </source>
</evidence>
<dbReference type="Proteomes" id="UP001307849">
    <property type="component" value="Unassembled WGS sequence"/>
</dbReference>
<reference evidence="1 2" key="1">
    <citation type="submission" date="2019-10" db="EMBL/GenBank/DDBJ databases">
        <authorList>
            <person name="Palmer J.M."/>
        </authorList>
    </citation>
    <scope>NUCLEOTIDE SEQUENCE [LARGE SCALE GENOMIC DNA]</scope>
    <source>
        <strain evidence="1 2">TWF506</strain>
    </source>
</reference>
<dbReference type="AlphaFoldDB" id="A0AAN8ND16"/>
<comment type="caution">
    <text evidence="1">The sequence shown here is derived from an EMBL/GenBank/DDBJ whole genome shotgun (WGS) entry which is preliminary data.</text>
</comment>
<gene>
    <name evidence="1" type="ORF">TWF506_008314</name>
</gene>
<dbReference type="EMBL" id="JAVHJM010000005">
    <property type="protein sequence ID" value="KAK6513883.1"/>
    <property type="molecule type" value="Genomic_DNA"/>
</dbReference>
<protein>
    <submittedName>
        <fullName evidence="1">Uncharacterized protein</fullName>
    </submittedName>
</protein>
<proteinExistence type="predicted"/>
<accession>A0AAN8ND16</accession>
<evidence type="ECO:0000313" key="1">
    <source>
        <dbReference type="EMBL" id="KAK6513883.1"/>
    </source>
</evidence>
<sequence length="66" mass="7732">MPIYRQKLSARYLQADLLVNLLKGWFGDGKFTWEVVDDELLVIELLNPSAQLTRDQIDTIERTCYD</sequence>
<organism evidence="1 2">
    <name type="scientific">Arthrobotrys conoides</name>
    <dbReference type="NCBI Taxonomy" id="74498"/>
    <lineage>
        <taxon>Eukaryota</taxon>
        <taxon>Fungi</taxon>
        <taxon>Dikarya</taxon>
        <taxon>Ascomycota</taxon>
        <taxon>Pezizomycotina</taxon>
        <taxon>Orbiliomycetes</taxon>
        <taxon>Orbiliales</taxon>
        <taxon>Orbiliaceae</taxon>
        <taxon>Arthrobotrys</taxon>
    </lineage>
</organism>
<keyword evidence="2" id="KW-1185">Reference proteome</keyword>